<dbReference type="GO" id="GO:0009098">
    <property type="term" value="P:L-leucine biosynthetic process"/>
    <property type="evidence" value="ECO:0007669"/>
    <property type="project" value="InterPro"/>
</dbReference>
<gene>
    <name evidence="5" type="ORF">S06H3_08160</name>
</gene>
<comment type="pathway">
    <text evidence="3">Amino-acid biosynthesis.</text>
</comment>
<name>X1KIM9_9ZZZZ</name>
<dbReference type="PANTHER" id="PTHR43538:SF1">
    <property type="entry name" value="(R)-CITRAMALATE SYNTHASE"/>
    <property type="match status" value="1"/>
</dbReference>
<dbReference type="GO" id="GO:0003852">
    <property type="term" value="F:2-isopropylmalate synthase activity"/>
    <property type="evidence" value="ECO:0007669"/>
    <property type="project" value="InterPro"/>
</dbReference>
<dbReference type="Pfam" id="PF08502">
    <property type="entry name" value="LeuA_dimer"/>
    <property type="match status" value="1"/>
</dbReference>
<evidence type="ECO:0000256" key="2">
    <source>
        <dbReference type="ARBA" id="ARBA00022679"/>
    </source>
</evidence>
<evidence type="ECO:0000259" key="4">
    <source>
        <dbReference type="SMART" id="SM00917"/>
    </source>
</evidence>
<proteinExistence type="inferred from homology"/>
<dbReference type="InterPro" id="IPR036230">
    <property type="entry name" value="LeuA_allosteric_dom_sf"/>
</dbReference>
<dbReference type="EMBL" id="BARV01003404">
    <property type="protein sequence ID" value="GAI06538.1"/>
    <property type="molecule type" value="Genomic_DNA"/>
</dbReference>
<keyword evidence="2" id="KW-0808">Transferase</keyword>
<reference evidence="5" key="1">
    <citation type="journal article" date="2014" name="Front. Microbiol.">
        <title>High frequency of phylogenetically diverse reductive dehalogenase-homologous genes in deep subseafloor sedimentary metagenomes.</title>
        <authorList>
            <person name="Kawai M."/>
            <person name="Futagami T."/>
            <person name="Toyoda A."/>
            <person name="Takaki Y."/>
            <person name="Nishi S."/>
            <person name="Hori S."/>
            <person name="Arai W."/>
            <person name="Tsubouchi T."/>
            <person name="Morono Y."/>
            <person name="Uchiyama I."/>
            <person name="Ito T."/>
            <person name="Fujiyama A."/>
            <person name="Inagaki F."/>
            <person name="Takami H."/>
        </authorList>
    </citation>
    <scope>NUCLEOTIDE SEQUENCE</scope>
    <source>
        <strain evidence="5">Expedition CK06-06</strain>
    </source>
</reference>
<evidence type="ECO:0000256" key="3">
    <source>
        <dbReference type="ARBA" id="ARBA00029440"/>
    </source>
</evidence>
<dbReference type="InterPro" id="IPR013709">
    <property type="entry name" value="2-isopropylmalate_synth_dimer"/>
</dbReference>
<organism evidence="5">
    <name type="scientific">marine sediment metagenome</name>
    <dbReference type="NCBI Taxonomy" id="412755"/>
    <lineage>
        <taxon>unclassified sequences</taxon>
        <taxon>metagenomes</taxon>
        <taxon>ecological metagenomes</taxon>
    </lineage>
</organism>
<dbReference type="Gene3D" id="3.30.160.270">
    <property type="match status" value="1"/>
</dbReference>
<dbReference type="PANTHER" id="PTHR43538">
    <property type="entry name" value="ALPHA-IPM SYNTHASE/HOMOCITRATE SYNTHASE"/>
    <property type="match status" value="1"/>
</dbReference>
<protein>
    <recommendedName>
        <fullName evidence="4">2-isopropylmalate synthase LeuA allosteric (dimerisation) domain-containing protein</fullName>
    </recommendedName>
</protein>
<dbReference type="InterPro" id="IPR005675">
    <property type="entry name" value="Citramal_synthase"/>
</dbReference>
<dbReference type="SUPFAM" id="SSF110921">
    <property type="entry name" value="2-isopropylmalate synthase LeuA, allosteric (dimerisation) domain"/>
    <property type="match status" value="1"/>
</dbReference>
<comment type="caution">
    <text evidence="5">The sequence shown here is derived from an EMBL/GenBank/DDBJ whole genome shotgun (WGS) entry which is preliminary data.</text>
</comment>
<evidence type="ECO:0000313" key="5">
    <source>
        <dbReference type="EMBL" id="GAI06538.1"/>
    </source>
</evidence>
<comment type="similarity">
    <text evidence="1">Belongs to the alpha-IPM synthase/homocitrate synthase family.</text>
</comment>
<accession>X1KIM9</accession>
<dbReference type="AlphaFoldDB" id="X1KIM9"/>
<sequence>MVKKASGSYKKLFDLEGFRVTVEKRDDGKLISEATVKLRVKGKLMHTVAEGNGPVNALDNALRKALEQHYPHLHQMHLADYKVRILDTKAGTRAKTRVLIESSDGEGRWSTVGVSPNIIEASWEALLDSIEYKLLKHS</sequence>
<evidence type="ECO:0000256" key="1">
    <source>
        <dbReference type="ARBA" id="ARBA00006154"/>
    </source>
</evidence>
<feature type="domain" description="2-isopropylmalate synthase LeuA allosteric (dimerisation)" evidence="4">
    <location>
        <begin position="16"/>
        <end position="134"/>
    </location>
</feature>
<dbReference type="SMART" id="SM00917">
    <property type="entry name" value="LeuA_dimer"/>
    <property type="match status" value="1"/>
</dbReference>